<organism evidence="1 2">
    <name type="scientific">Nakamurella antarctica</name>
    <dbReference type="NCBI Taxonomy" id="1902245"/>
    <lineage>
        <taxon>Bacteria</taxon>
        <taxon>Bacillati</taxon>
        <taxon>Actinomycetota</taxon>
        <taxon>Actinomycetes</taxon>
        <taxon>Nakamurellales</taxon>
        <taxon>Nakamurellaceae</taxon>
        <taxon>Nakamurella</taxon>
    </lineage>
</organism>
<sequence length="156" mass="16737">MHFDYFSAPSDDLAVSMVDYGPVAAPANPNGTAQWDTVSVSGVEPSIQLLELQELLTGVEFDEILDIPRAGDTLQTSVESEAMVVTITDALQAVLADSKDDSLAGVAAEWATSEEFGGAVEAAYLETFLHQLVGLARRARARGERLYCWVSFHAAT</sequence>
<dbReference type="OrthoDB" id="3537879at2"/>
<proteinExistence type="predicted"/>
<reference evidence="1 2" key="1">
    <citation type="submission" date="2018-11" db="EMBL/GenBank/DDBJ databases">
        <authorList>
            <person name="Da X."/>
        </authorList>
    </citation>
    <scope>NUCLEOTIDE SEQUENCE [LARGE SCALE GENOMIC DNA]</scope>
    <source>
        <strain evidence="1 2">S14-144</strain>
    </source>
</reference>
<protein>
    <submittedName>
        <fullName evidence="1">Uncharacterized protein</fullName>
    </submittedName>
</protein>
<evidence type="ECO:0000313" key="2">
    <source>
        <dbReference type="Proteomes" id="UP000268084"/>
    </source>
</evidence>
<accession>A0A3G8ZMT0</accession>
<dbReference type="EMBL" id="CP034170">
    <property type="protein sequence ID" value="AZI58553.1"/>
    <property type="molecule type" value="Genomic_DNA"/>
</dbReference>
<dbReference type="Proteomes" id="UP000268084">
    <property type="component" value="Chromosome"/>
</dbReference>
<dbReference type="RefSeq" id="WP_124799462.1">
    <property type="nucleotide sequence ID" value="NZ_CP034170.1"/>
</dbReference>
<evidence type="ECO:0000313" key="1">
    <source>
        <dbReference type="EMBL" id="AZI58553.1"/>
    </source>
</evidence>
<reference evidence="1 2" key="2">
    <citation type="submission" date="2018-12" db="EMBL/GenBank/DDBJ databases">
        <title>Nakamurella antarcticus sp. nov., isolated from Antarctica South Shetland Islands soil.</title>
        <authorList>
            <person name="Peng F."/>
        </authorList>
    </citation>
    <scope>NUCLEOTIDE SEQUENCE [LARGE SCALE GENOMIC DNA]</scope>
    <source>
        <strain evidence="1 2">S14-144</strain>
    </source>
</reference>
<dbReference type="AlphaFoldDB" id="A0A3G8ZMT0"/>
<name>A0A3G8ZMT0_9ACTN</name>
<dbReference type="KEGG" id="nak:EH165_10850"/>
<keyword evidence="2" id="KW-1185">Reference proteome</keyword>
<gene>
    <name evidence="1" type="ORF">EH165_10850</name>
</gene>